<accession>A0A3S4ZWE4</accession>
<name>A0A3S4ZWE4_9PLAT</name>
<protein>
    <submittedName>
        <fullName evidence="2">Uncharacterized protein</fullName>
    </submittedName>
</protein>
<evidence type="ECO:0000313" key="2">
    <source>
        <dbReference type="EMBL" id="VEL13703.1"/>
    </source>
</evidence>
<feature type="region of interest" description="Disordered" evidence="1">
    <location>
        <begin position="13"/>
        <end position="61"/>
    </location>
</feature>
<dbReference type="AlphaFoldDB" id="A0A3S4ZWE4"/>
<gene>
    <name evidence="2" type="ORF">PXEA_LOCUS7143</name>
</gene>
<dbReference type="Proteomes" id="UP000784294">
    <property type="component" value="Unassembled WGS sequence"/>
</dbReference>
<organism evidence="2 3">
    <name type="scientific">Protopolystoma xenopodis</name>
    <dbReference type="NCBI Taxonomy" id="117903"/>
    <lineage>
        <taxon>Eukaryota</taxon>
        <taxon>Metazoa</taxon>
        <taxon>Spiralia</taxon>
        <taxon>Lophotrochozoa</taxon>
        <taxon>Platyhelminthes</taxon>
        <taxon>Monogenea</taxon>
        <taxon>Polyopisthocotylea</taxon>
        <taxon>Polystomatidea</taxon>
        <taxon>Polystomatidae</taxon>
        <taxon>Protopolystoma</taxon>
    </lineage>
</organism>
<reference evidence="2" key="1">
    <citation type="submission" date="2018-11" db="EMBL/GenBank/DDBJ databases">
        <authorList>
            <consortium name="Pathogen Informatics"/>
        </authorList>
    </citation>
    <scope>NUCLEOTIDE SEQUENCE</scope>
</reference>
<evidence type="ECO:0000313" key="3">
    <source>
        <dbReference type="Proteomes" id="UP000784294"/>
    </source>
</evidence>
<keyword evidence="3" id="KW-1185">Reference proteome</keyword>
<feature type="compositionally biased region" description="Low complexity" evidence="1">
    <location>
        <begin position="257"/>
        <end position="269"/>
    </location>
</feature>
<feature type="compositionally biased region" description="Low complexity" evidence="1">
    <location>
        <begin position="115"/>
        <end position="129"/>
    </location>
</feature>
<evidence type="ECO:0000256" key="1">
    <source>
        <dbReference type="SAM" id="MobiDB-lite"/>
    </source>
</evidence>
<feature type="compositionally biased region" description="Basic and acidic residues" evidence="1">
    <location>
        <begin position="24"/>
        <end position="45"/>
    </location>
</feature>
<sequence length="646" mass="69433">MLLLRHDTSDFDLAPMTTFPVLPSEREKDEHGNEKNRGRKDESKVSVDPQGEETSKTEKDCPHRIFEGIFTTDQESSIILCIPQSRVSTPTSEAVIHLNEPIADNSRKSSTRGLASVSNSQSFSGSGASVSYSLNSKICGNDTGKSTNLLRKLLGGADLETVRNCSGLAVATGSSGLASGLLQNLIPPAGLTLRPQLPKPFSLTDPAALAPLSRRSSSFSGASRRYRRPHHPDPHHHQADELVCYNRGQKEKAMAEQQSQQQQTQCSESSDGDKCSLTAKYHRPHSSVLENRLSHLAPEFESISSYPSPTTSSSRLSPPLASFAFGLNSSSSATGCTTGLNSISDTHISRGPYKIDSSDSASVGLAQTDSNTSALISEALSCGYIKDPYSLPFTRCSTNTTTSFTGINTTENCLSAALLTEEMEAERCPSSSSSSTFAAISEPIEGNFISRLLDDCCSNSNSIDCHGSINSTRPSKITAISSDFTSSCRPTTESMVLGTETPSRCMSSALGLYNIWRNCISSVGIHSDAIGKEQASELPEEREMRKEITIEEERVCTEEGFLGADDEPMTQIGLSGQPCLESSRILPVSPKDLIHPNGLVTVAATTGLPKANITDGPFDLSAKLPLMGMQIIENHLILITLILMFF</sequence>
<feature type="compositionally biased region" description="Basic and acidic residues" evidence="1">
    <location>
        <begin position="231"/>
        <end position="240"/>
    </location>
</feature>
<proteinExistence type="predicted"/>
<feature type="compositionally biased region" description="Low complexity" evidence="1">
    <location>
        <begin position="213"/>
        <end position="223"/>
    </location>
</feature>
<feature type="region of interest" description="Disordered" evidence="1">
    <location>
        <begin position="105"/>
        <end position="129"/>
    </location>
</feature>
<comment type="caution">
    <text evidence="2">The sequence shown here is derived from an EMBL/GenBank/DDBJ whole genome shotgun (WGS) entry which is preliminary data.</text>
</comment>
<feature type="region of interest" description="Disordered" evidence="1">
    <location>
        <begin position="204"/>
        <end position="278"/>
    </location>
</feature>
<dbReference type="EMBL" id="CAAALY010018652">
    <property type="protein sequence ID" value="VEL13703.1"/>
    <property type="molecule type" value="Genomic_DNA"/>
</dbReference>